<dbReference type="GeneID" id="20638839"/>
<dbReference type="InParanoid" id="G4YLU4"/>
<protein>
    <submittedName>
        <fullName evidence="1">Uncharacterized protein</fullName>
    </submittedName>
</protein>
<dbReference type="AlphaFoldDB" id="G4YLU4"/>
<keyword evidence="2" id="KW-1185">Reference proteome</keyword>
<dbReference type="Proteomes" id="UP000002640">
    <property type="component" value="Unassembled WGS sequence"/>
</dbReference>
<reference evidence="1 2" key="1">
    <citation type="journal article" date="2006" name="Science">
        <title>Phytophthora genome sequences uncover evolutionary origins and mechanisms of pathogenesis.</title>
        <authorList>
            <person name="Tyler B.M."/>
            <person name="Tripathy S."/>
            <person name="Zhang X."/>
            <person name="Dehal P."/>
            <person name="Jiang R.H."/>
            <person name="Aerts A."/>
            <person name="Arredondo F.D."/>
            <person name="Baxter L."/>
            <person name="Bensasson D."/>
            <person name="Beynon J.L."/>
            <person name="Chapman J."/>
            <person name="Damasceno C.M."/>
            <person name="Dorrance A.E."/>
            <person name="Dou D."/>
            <person name="Dickerman A.W."/>
            <person name="Dubchak I.L."/>
            <person name="Garbelotto M."/>
            <person name="Gijzen M."/>
            <person name="Gordon S.G."/>
            <person name="Govers F."/>
            <person name="Grunwald N.J."/>
            <person name="Huang W."/>
            <person name="Ivors K.L."/>
            <person name="Jones R.W."/>
            <person name="Kamoun S."/>
            <person name="Krampis K."/>
            <person name="Lamour K.H."/>
            <person name="Lee M.K."/>
            <person name="McDonald W.H."/>
            <person name="Medina M."/>
            <person name="Meijer H.J."/>
            <person name="Nordberg E.K."/>
            <person name="Maclean D.J."/>
            <person name="Ospina-Giraldo M.D."/>
            <person name="Morris P.F."/>
            <person name="Phuntumart V."/>
            <person name="Putnam N.H."/>
            <person name="Rash S."/>
            <person name="Rose J.K."/>
            <person name="Sakihama Y."/>
            <person name="Salamov A.A."/>
            <person name="Savidor A."/>
            <person name="Scheuring C.F."/>
            <person name="Smith B.M."/>
            <person name="Sobral B.W."/>
            <person name="Terry A."/>
            <person name="Torto-Alalibo T.A."/>
            <person name="Win J."/>
            <person name="Xu Z."/>
            <person name="Zhang H."/>
            <person name="Grigoriev I.V."/>
            <person name="Rokhsar D.S."/>
            <person name="Boore J.L."/>
        </authorList>
    </citation>
    <scope>NUCLEOTIDE SEQUENCE [LARGE SCALE GENOMIC DNA]</scope>
    <source>
        <strain evidence="1 2">P6497</strain>
    </source>
</reference>
<organism evidence="1 2">
    <name type="scientific">Phytophthora sojae (strain P6497)</name>
    <name type="common">Soybean stem and root rot agent</name>
    <name type="synonym">Phytophthora megasperma f. sp. glycines</name>
    <dbReference type="NCBI Taxonomy" id="1094619"/>
    <lineage>
        <taxon>Eukaryota</taxon>
        <taxon>Sar</taxon>
        <taxon>Stramenopiles</taxon>
        <taxon>Oomycota</taxon>
        <taxon>Peronosporomycetes</taxon>
        <taxon>Peronosporales</taxon>
        <taxon>Peronosporaceae</taxon>
        <taxon>Phytophthora</taxon>
    </lineage>
</organism>
<sequence>MPEETPPITSNTATVAAEASETMLLTAHTAALRPPLCLLPESPATIASASVSMSAETPLTTSTKATVTSIVSETLLSMSLATPLTLLPAATCVRTAAVVALAARAECHRRVRDHATVAFVTMPEETPPITSNTATVAAEASETMLLTAHTAALRPPLCLLPESPATCRRRRRRFRPGPSRP</sequence>
<gene>
    <name evidence="1" type="ORF">PHYSODRAFT_257183</name>
</gene>
<proteinExistence type="predicted"/>
<name>G4YLU4_PHYSP</name>
<dbReference type="KEGG" id="psoj:PHYSODRAFT_257183"/>
<evidence type="ECO:0000313" key="1">
    <source>
        <dbReference type="EMBL" id="EGZ26714.1"/>
    </source>
</evidence>
<dbReference type="EMBL" id="JH159151">
    <property type="protein sequence ID" value="EGZ26714.1"/>
    <property type="molecule type" value="Genomic_DNA"/>
</dbReference>
<evidence type="ECO:0000313" key="2">
    <source>
        <dbReference type="Proteomes" id="UP000002640"/>
    </source>
</evidence>
<dbReference type="RefSeq" id="XP_009513989.1">
    <property type="nucleotide sequence ID" value="XM_009515694.1"/>
</dbReference>
<accession>G4YLU4</accession>